<feature type="region of interest" description="Disordered" evidence="1">
    <location>
        <begin position="1"/>
        <end position="43"/>
    </location>
</feature>
<feature type="compositionally biased region" description="Polar residues" evidence="1">
    <location>
        <begin position="13"/>
        <end position="27"/>
    </location>
</feature>
<name>A0A445BTP5_ARAHY</name>
<reference evidence="2 3" key="1">
    <citation type="submission" date="2019-01" db="EMBL/GenBank/DDBJ databases">
        <title>Sequencing of cultivated peanut Arachis hypogaea provides insights into genome evolution and oil improvement.</title>
        <authorList>
            <person name="Chen X."/>
        </authorList>
    </citation>
    <scope>NUCLEOTIDE SEQUENCE [LARGE SCALE GENOMIC DNA]</scope>
    <source>
        <strain evidence="3">cv. Fuhuasheng</strain>
        <tissue evidence="2">Leaves</tissue>
    </source>
</reference>
<sequence length="82" mass="9610">MAEKKKTLRNRSDNQMQEEGGRTTTLTVMKRRDRASKNKRRGSEGVKLLLEQKIERFLADQESLMAVAFDFYNSCIPLQPRY</sequence>
<feature type="compositionally biased region" description="Basic residues" evidence="1">
    <location>
        <begin position="29"/>
        <end position="40"/>
    </location>
</feature>
<organism evidence="2 3">
    <name type="scientific">Arachis hypogaea</name>
    <name type="common">Peanut</name>
    <dbReference type="NCBI Taxonomy" id="3818"/>
    <lineage>
        <taxon>Eukaryota</taxon>
        <taxon>Viridiplantae</taxon>
        <taxon>Streptophyta</taxon>
        <taxon>Embryophyta</taxon>
        <taxon>Tracheophyta</taxon>
        <taxon>Spermatophyta</taxon>
        <taxon>Magnoliopsida</taxon>
        <taxon>eudicotyledons</taxon>
        <taxon>Gunneridae</taxon>
        <taxon>Pentapetalae</taxon>
        <taxon>rosids</taxon>
        <taxon>fabids</taxon>
        <taxon>Fabales</taxon>
        <taxon>Fabaceae</taxon>
        <taxon>Papilionoideae</taxon>
        <taxon>50 kb inversion clade</taxon>
        <taxon>dalbergioids sensu lato</taxon>
        <taxon>Dalbergieae</taxon>
        <taxon>Pterocarpus clade</taxon>
        <taxon>Arachis</taxon>
    </lineage>
</organism>
<evidence type="ECO:0000256" key="1">
    <source>
        <dbReference type="SAM" id="MobiDB-lite"/>
    </source>
</evidence>
<dbReference type="AlphaFoldDB" id="A0A445BTP5"/>
<accession>A0A445BTP5</accession>
<gene>
    <name evidence="2" type="ORF">Ahy_A08g038440</name>
</gene>
<protein>
    <submittedName>
        <fullName evidence="2">Uncharacterized protein</fullName>
    </submittedName>
</protein>
<keyword evidence="3" id="KW-1185">Reference proteome</keyword>
<dbReference type="Proteomes" id="UP000289738">
    <property type="component" value="Chromosome A08"/>
</dbReference>
<evidence type="ECO:0000313" key="2">
    <source>
        <dbReference type="EMBL" id="RYR41988.1"/>
    </source>
</evidence>
<comment type="caution">
    <text evidence="2">The sequence shown here is derived from an EMBL/GenBank/DDBJ whole genome shotgun (WGS) entry which is preliminary data.</text>
</comment>
<evidence type="ECO:0000313" key="3">
    <source>
        <dbReference type="Proteomes" id="UP000289738"/>
    </source>
</evidence>
<proteinExistence type="predicted"/>
<dbReference type="EMBL" id="SDMP01000008">
    <property type="protein sequence ID" value="RYR41988.1"/>
    <property type="molecule type" value="Genomic_DNA"/>
</dbReference>